<reference evidence="1" key="1">
    <citation type="submission" date="2024-03" db="EMBL/GenBank/DDBJ databases">
        <title>Whole genome sequecning of epiphytes from Marcgravia umbellata leaves.</title>
        <authorList>
            <person name="Kumar G."/>
            <person name="Savka M.A."/>
        </authorList>
    </citation>
    <scope>NUCLEOTIDE SEQUENCE</scope>
    <source>
        <strain evidence="1">RIT_BL5</strain>
    </source>
</reference>
<evidence type="ECO:0000313" key="2">
    <source>
        <dbReference type="Proteomes" id="UP001380953"/>
    </source>
</evidence>
<comment type="caution">
    <text evidence="1">The sequence shown here is derived from an EMBL/GenBank/DDBJ whole genome shotgun (WGS) entry which is preliminary data.</text>
</comment>
<proteinExistence type="predicted"/>
<organism evidence="1 2">
    <name type="scientific">Saccharibacillus sacchari</name>
    <dbReference type="NCBI Taxonomy" id="456493"/>
    <lineage>
        <taxon>Bacteria</taxon>
        <taxon>Bacillati</taxon>
        <taxon>Bacillota</taxon>
        <taxon>Bacilli</taxon>
        <taxon>Bacillales</taxon>
        <taxon>Paenibacillaceae</taxon>
        <taxon>Saccharibacillus</taxon>
    </lineage>
</organism>
<gene>
    <name evidence="1" type="ORF">WKI47_11305</name>
</gene>
<sequence>MTIEIRTQEEAQQVLHSIRYVEDYRFPQKEMEALLAHPEQSVPIMLDKLKNVYQNPRKYATKDHFDMGVAYSYYLLSQLRATRAFPIMLDLLTLKYAVLDKIFGDDLTEACGRVLASTYDGDWEKLKSLMENEKAYPFARGCATQAMEILVLEGKLDRLEVLFYFEKLANRLAKTSLPGSHQEVVITEIVLHAENLYPAEISETIYQLMDAGKVDEQMIVKEDIEDSIARPMEKVLRDAHNNFTGQPLDDAIGELKQWVCYVKPAAPLKVLSESAYADENEENEPLEWAPRVVKKQAVSQKVGRNEPCPCGSGKKYKKCCGT</sequence>
<dbReference type="EMBL" id="JBBKAR010000033">
    <property type="protein sequence ID" value="MEJ8304481.1"/>
    <property type="molecule type" value="Genomic_DNA"/>
</dbReference>
<accession>A0ACC6PC34</accession>
<keyword evidence="2" id="KW-1185">Reference proteome</keyword>
<evidence type="ECO:0000313" key="1">
    <source>
        <dbReference type="EMBL" id="MEJ8304481.1"/>
    </source>
</evidence>
<name>A0ACC6PC34_9BACL</name>
<protein>
    <submittedName>
        <fullName evidence="1">DUF1186 domain-containing protein</fullName>
    </submittedName>
</protein>
<dbReference type="Proteomes" id="UP001380953">
    <property type="component" value="Unassembled WGS sequence"/>
</dbReference>